<dbReference type="Proteomes" id="UP000018444">
    <property type="component" value="Unassembled WGS sequence"/>
</dbReference>
<dbReference type="InterPro" id="IPR019734">
    <property type="entry name" value="TPR_rpt"/>
</dbReference>
<dbReference type="AlphaFoldDB" id="N9CV60"/>
<dbReference type="SUPFAM" id="SSF81901">
    <property type="entry name" value="HCP-like"/>
    <property type="match status" value="1"/>
</dbReference>
<protein>
    <submittedName>
        <fullName evidence="3">Uncharacterized protein</fullName>
    </submittedName>
</protein>
<gene>
    <name evidence="3" type="ORF">F946_01605</name>
</gene>
<dbReference type="HOGENOM" id="CLU_000288_36_2_6"/>
<sequence>MWIKTKKNILLIVLTLFLSSFILVACSNSANTTKPKDNHSQQDVNPLFEKAQNLFDEDKYEDAYKIFKQLADQGDAKAQNALGNGYQHGFWGETDLKQAKKWFQKAADQNYVGGIHNLGILEFLQGNYKQALPYFEKAANMNNADSINMLGIYHQEGIVFEQDYKKALSYFSQAIDIDADNASALFNIGQAYYYGEGVEQDYKKAFVWLTKSANQDYSLAQIQLAEMYFSGKGVNKNAAKAIEIIKPLADLGDPKAQQNLKWYIDHPN</sequence>
<reference evidence="3 4" key="1">
    <citation type="submission" date="2013-02" db="EMBL/GenBank/DDBJ databases">
        <title>The Genome Sequence of Acinetobacter johnsonii ANC 3681.</title>
        <authorList>
            <consortium name="The Broad Institute Genome Sequencing Platform"/>
            <consortium name="The Broad Institute Genome Sequencing Center for Infectious Disease"/>
            <person name="Cerqueira G."/>
            <person name="Feldgarden M."/>
            <person name="Courvalin P."/>
            <person name="Perichon B."/>
            <person name="Grillot-Courvalin C."/>
            <person name="Clermont D."/>
            <person name="Rocha E."/>
            <person name="Yoon E.-J."/>
            <person name="Nemec A."/>
            <person name="Walker B."/>
            <person name="Young S.K."/>
            <person name="Zeng Q."/>
            <person name="Gargeya S."/>
            <person name="Fitzgerald M."/>
            <person name="Haas B."/>
            <person name="Abouelleil A."/>
            <person name="Alvarado L."/>
            <person name="Arachchi H.M."/>
            <person name="Berlin A.M."/>
            <person name="Chapman S.B."/>
            <person name="Dewar J."/>
            <person name="Goldberg J."/>
            <person name="Griggs A."/>
            <person name="Gujja S."/>
            <person name="Hansen M."/>
            <person name="Howarth C."/>
            <person name="Imamovic A."/>
            <person name="Larimer J."/>
            <person name="McCowan C."/>
            <person name="Murphy C."/>
            <person name="Neiman D."/>
            <person name="Pearson M."/>
            <person name="Priest M."/>
            <person name="Roberts A."/>
            <person name="Saif S."/>
            <person name="Shea T."/>
            <person name="Sisk P."/>
            <person name="Sykes S."/>
            <person name="Wortman J."/>
            <person name="Nusbaum C."/>
            <person name="Birren B."/>
        </authorList>
    </citation>
    <scope>NUCLEOTIDE SEQUENCE [LARGE SCALE GENOMIC DNA]</scope>
    <source>
        <strain evidence="3 4">ANC 3681</strain>
    </source>
</reference>
<dbReference type="SMART" id="SM00028">
    <property type="entry name" value="TPR"/>
    <property type="match status" value="3"/>
</dbReference>
<dbReference type="GeneID" id="56338791"/>
<dbReference type="SUPFAM" id="SSF48452">
    <property type="entry name" value="TPR-like"/>
    <property type="match status" value="1"/>
</dbReference>
<feature type="repeat" description="TPR" evidence="1">
    <location>
        <begin position="112"/>
        <end position="145"/>
    </location>
</feature>
<dbReference type="Gene3D" id="1.25.40.10">
    <property type="entry name" value="Tetratricopeptide repeat domain"/>
    <property type="match status" value="2"/>
</dbReference>
<keyword evidence="2" id="KW-0732">Signal</keyword>
<evidence type="ECO:0000256" key="2">
    <source>
        <dbReference type="SAM" id="SignalP"/>
    </source>
</evidence>
<dbReference type="SMART" id="SM00671">
    <property type="entry name" value="SEL1"/>
    <property type="match status" value="5"/>
</dbReference>
<evidence type="ECO:0000313" key="4">
    <source>
        <dbReference type="Proteomes" id="UP000018444"/>
    </source>
</evidence>
<dbReference type="PROSITE" id="PS51257">
    <property type="entry name" value="PROKAR_LIPOPROTEIN"/>
    <property type="match status" value="1"/>
</dbReference>
<keyword evidence="1" id="KW-0802">TPR repeat</keyword>
<dbReference type="InterPro" id="IPR050767">
    <property type="entry name" value="Sel1_AlgK"/>
</dbReference>
<dbReference type="Pfam" id="PF08238">
    <property type="entry name" value="Sel1"/>
    <property type="match status" value="3"/>
</dbReference>
<dbReference type="RefSeq" id="WP_004980954.1">
    <property type="nucleotide sequence ID" value="NZ_KB849705.1"/>
</dbReference>
<proteinExistence type="predicted"/>
<evidence type="ECO:0000256" key="1">
    <source>
        <dbReference type="PROSITE-ProRule" id="PRU00339"/>
    </source>
</evidence>
<name>N9CV60_ACIJO</name>
<dbReference type="InterPro" id="IPR006597">
    <property type="entry name" value="Sel1-like"/>
</dbReference>
<dbReference type="EMBL" id="APPZ01000007">
    <property type="protein sequence ID" value="ENV72143.1"/>
    <property type="molecule type" value="Genomic_DNA"/>
</dbReference>
<dbReference type="PROSITE" id="PS50005">
    <property type="entry name" value="TPR"/>
    <property type="match status" value="1"/>
</dbReference>
<feature type="signal peptide" evidence="2">
    <location>
        <begin position="1"/>
        <end position="25"/>
    </location>
</feature>
<dbReference type="PANTHER" id="PTHR11102:SF160">
    <property type="entry name" value="ERAD-ASSOCIATED E3 UBIQUITIN-PROTEIN LIGASE COMPONENT HRD3"/>
    <property type="match status" value="1"/>
</dbReference>
<dbReference type="InterPro" id="IPR011990">
    <property type="entry name" value="TPR-like_helical_dom_sf"/>
</dbReference>
<dbReference type="PANTHER" id="PTHR11102">
    <property type="entry name" value="SEL-1-LIKE PROTEIN"/>
    <property type="match status" value="1"/>
</dbReference>
<dbReference type="PATRIC" id="fig|1217662.4.peg.1554"/>
<organism evidence="3 4">
    <name type="scientific">Acinetobacter johnsonii ANC 3681</name>
    <dbReference type="NCBI Taxonomy" id="1217662"/>
    <lineage>
        <taxon>Bacteria</taxon>
        <taxon>Pseudomonadati</taxon>
        <taxon>Pseudomonadota</taxon>
        <taxon>Gammaproteobacteria</taxon>
        <taxon>Moraxellales</taxon>
        <taxon>Moraxellaceae</taxon>
        <taxon>Acinetobacter</taxon>
    </lineage>
</organism>
<feature type="chain" id="PRO_5004140344" evidence="2">
    <location>
        <begin position="26"/>
        <end position="268"/>
    </location>
</feature>
<evidence type="ECO:0000313" key="3">
    <source>
        <dbReference type="EMBL" id="ENV72143.1"/>
    </source>
</evidence>
<accession>N9CV60</accession>
<comment type="caution">
    <text evidence="3">The sequence shown here is derived from an EMBL/GenBank/DDBJ whole genome shotgun (WGS) entry which is preliminary data.</text>
</comment>
<dbReference type="Pfam" id="PF13424">
    <property type="entry name" value="TPR_12"/>
    <property type="match status" value="1"/>
</dbReference>